<feature type="region of interest" description="Disordered" evidence="5">
    <location>
        <begin position="250"/>
        <end position="289"/>
    </location>
</feature>
<feature type="region of interest" description="Disordered" evidence="5">
    <location>
        <begin position="54"/>
        <end position="123"/>
    </location>
</feature>
<keyword evidence="3" id="KW-0862">Zinc</keyword>
<feature type="compositionally biased region" description="Low complexity" evidence="5">
    <location>
        <begin position="54"/>
        <end position="109"/>
    </location>
</feature>
<evidence type="ECO:0008006" key="10">
    <source>
        <dbReference type="Google" id="ProtNLM"/>
    </source>
</evidence>
<feature type="compositionally biased region" description="Low complexity" evidence="5">
    <location>
        <begin position="772"/>
        <end position="783"/>
    </location>
</feature>
<keyword evidence="9" id="KW-1185">Reference proteome</keyword>
<feature type="compositionally biased region" description="Basic and acidic residues" evidence="5">
    <location>
        <begin position="1243"/>
        <end position="1254"/>
    </location>
</feature>
<accession>A0A2P6VKG4</accession>
<gene>
    <name evidence="8" type="ORF">C2E20_2448</name>
</gene>
<keyword evidence="2 4" id="KW-0863">Zinc-finger</keyword>
<dbReference type="InterPro" id="IPR036893">
    <property type="entry name" value="SBP_sf"/>
</dbReference>
<dbReference type="GO" id="GO:0008270">
    <property type="term" value="F:zinc ion binding"/>
    <property type="evidence" value="ECO:0007669"/>
    <property type="project" value="UniProtKB-KW"/>
</dbReference>
<evidence type="ECO:0000256" key="4">
    <source>
        <dbReference type="PROSITE-ProRule" id="PRU00134"/>
    </source>
</evidence>
<sequence length="1298" mass="134175">MPGHAGPQVAEVYFVTVAEAASAMLALNAVVVPRLSGNRPLDIQCWAHSGFAEAGAGSGGRPAAQPAAHQAYHHQQPQQQAYHQQHHAYPQQQQQPRASAPQRGAQQQQVRLADPSDPAAVVELPGSHDLASAMDCLASRCFAAVPEEERCSAAKWSLLQALLKRGLTHLGGCTFRQLPVRQTHVGDELLTSRQSNPTVEAEYQDYPAQGRLTAMCNDVALPGLVTISSQGNGTHHVQLHLGLLAAGGAGAGRSAARPASSAGSLPGPPAMPPPRGAGGAAQQAQPQAQYVCSEQPSRHLVVVGVNSRPDSFRLLDMAAAHGPPQAHVWRPPIKARPGALTIHFGTVAAAVGLAREVDGQLPEGFEDPRSFLSPTPLAAGTQALSVEYKHRVPPPTPATAPTTSKGAGAAPPAGAPPKPATPQKAAQVEYRYSATQPSCVVRLKKLAATASREALTAFGVRFDPKLKQIGYFATTRIGYLYFSNQAAAEAAAEALRGADTPGDLTGDEPLQVEFRQAAPGGQGQAAAAAAAAAAPAAKPGRCCAACGAGGAGGAAPRACSGCHAVRYCSRDCQLADWSARHAAECAQLQQLGAVLRGGGGGGGQAQGQEGGCLGSGDGLQLLAHALAQPQSRQAQVLRALLGAGGGQSGGAAAVAGVADGFVATGAAGGDAGSAGGAGTGAAQGPEDGAAPAAEPASEHGAGVAAPDPPAGSTGVHMIAATGEQQQGAELAAAAAAAAAAVAEAAAEGTTAADDQAAEAAVAKPSAAAEAAVAAAEEPAAPEAAGKEPAEAAGEEPAAGEEAADEEAAAQEEAAAHEDMQGAEEAPGGRGASATSVEPAHERGSAETEADARAPQPAAAAAAAATRRASLDKAAQQCRIQGCPEPLVQNYNQTHRICATHRAALRIETDGGAWRFCQQCARLHPMSQFADDRRSCQMSLQSRRVRMRKRKSVESDSEEDSPRKPRPRQQKASAAAAVTAAAQAASGSRRSGSGSAGRPESEPRQQRQPTGKLEAAVLLAARQQQQQRQQQRQPTVELDAAVLLAARRQQQQQQQSPSAAAAAGAAAAEYKGGATERLLRELLLQQAATLAARPAAAPRRQQEQQQQQQQQQQQHPATLRHAASLLRSASQVSASQLPASHAKSPSQLVHSLSSAQQRQQLAQRAAPTLDWPPFPTATDRLLGPALGGMQSPAPAQQQPAQQQAQQEGQAQQQPWRWQEEEQAWQQQQQTREQQHLQLWQEQQQARREQQARQERQAGTPRWDKAPAANGLLRRAAALLNWQEEDPPAQEAYLRATFFG</sequence>
<evidence type="ECO:0000256" key="2">
    <source>
        <dbReference type="ARBA" id="ARBA00022771"/>
    </source>
</evidence>
<dbReference type="OrthoDB" id="5945798at2759"/>
<feature type="compositionally biased region" description="Acidic residues" evidence="5">
    <location>
        <begin position="797"/>
        <end position="809"/>
    </location>
</feature>
<dbReference type="PROSITE" id="PS50865">
    <property type="entry name" value="ZF_MYND_2"/>
    <property type="match status" value="1"/>
</dbReference>
<feature type="region of interest" description="Disordered" evidence="5">
    <location>
        <begin position="391"/>
        <end position="429"/>
    </location>
</feature>
<reference evidence="8 9" key="1">
    <citation type="journal article" date="2018" name="Plant J.">
        <title>Genome sequences of Chlorella sorokiniana UTEX 1602 and Micractinium conductrix SAG 241.80: implications to maltose excretion by a green alga.</title>
        <authorList>
            <person name="Arriola M.B."/>
            <person name="Velmurugan N."/>
            <person name="Zhang Y."/>
            <person name="Plunkett M.H."/>
            <person name="Hondzo H."/>
            <person name="Barney B.M."/>
        </authorList>
    </citation>
    <scope>NUCLEOTIDE SEQUENCE [LARGE SCALE GENOMIC DNA]</scope>
    <source>
        <strain evidence="8 9">SAG 241.80</strain>
    </source>
</reference>
<dbReference type="Gene3D" id="4.10.1100.10">
    <property type="entry name" value="Transcription factor, SBP-box domain"/>
    <property type="match status" value="1"/>
</dbReference>
<evidence type="ECO:0000256" key="3">
    <source>
        <dbReference type="ARBA" id="ARBA00022833"/>
    </source>
</evidence>
<dbReference type="InterPro" id="IPR004333">
    <property type="entry name" value="SBP_dom"/>
</dbReference>
<feature type="compositionally biased region" description="Low complexity" evidence="5">
    <location>
        <begin position="1089"/>
        <end position="1119"/>
    </location>
</feature>
<feature type="compositionally biased region" description="Low complexity" evidence="5">
    <location>
        <begin position="682"/>
        <end position="705"/>
    </location>
</feature>
<dbReference type="InterPro" id="IPR002893">
    <property type="entry name" value="Znf_MYND"/>
</dbReference>
<evidence type="ECO:0000259" key="7">
    <source>
        <dbReference type="PROSITE" id="PS51141"/>
    </source>
</evidence>
<evidence type="ECO:0000313" key="8">
    <source>
        <dbReference type="EMBL" id="PSC74568.1"/>
    </source>
</evidence>
<feature type="region of interest" description="Disordered" evidence="5">
    <location>
        <begin position="927"/>
        <end position="1010"/>
    </location>
</feature>
<keyword evidence="1" id="KW-0479">Metal-binding</keyword>
<feature type="region of interest" description="Disordered" evidence="5">
    <location>
        <begin position="672"/>
        <end position="715"/>
    </location>
</feature>
<feature type="compositionally biased region" description="Low complexity" evidence="5">
    <location>
        <begin position="1150"/>
        <end position="1165"/>
    </location>
</feature>
<feature type="domain" description="SBP-type" evidence="7">
    <location>
        <begin position="874"/>
        <end position="949"/>
    </location>
</feature>
<feature type="compositionally biased region" description="Gly residues" evidence="5">
    <location>
        <begin position="672"/>
        <end position="681"/>
    </location>
</feature>
<feature type="compositionally biased region" description="Basic and acidic residues" evidence="5">
    <location>
        <begin position="838"/>
        <end position="851"/>
    </location>
</feature>
<dbReference type="Proteomes" id="UP000239649">
    <property type="component" value="Unassembled WGS sequence"/>
</dbReference>
<feature type="compositionally biased region" description="Low complexity" evidence="5">
    <location>
        <begin position="1189"/>
        <end position="1215"/>
    </location>
</feature>
<dbReference type="PROSITE" id="PS51141">
    <property type="entry name" value="ZF_SBP"/>
    <property type="match status" value="1"/>
</dbReference>
<evidence type="ECO:0000313" key="9">
    <source>
        <dbReference type="Proteomes" id="UP000239649"/>
    </source>
</evidence>
<protein>
    <recommendedName>
        <fullName evidence="10">MYND-type domain-containing protein</fullName>
    </recommendedName>
</protein>
<evidence type="ECO:0000256" key="5">
    <source>
        <dbReference type="SAM" id="MobiDB-lite"/>
    </source>
</evidence>
<feature type="compositionally biased region" description="Low complexity" evidence="5">
    <location>
        <begin position="1222"/>
        <end position="1242"/>
    </location>
</feature>
<feature type="compositionally biased region" description="Low complexity" evidence="5">
    <location>
        <begin position="399"/>
        <end position="412"/>
    </location>
</feature>
<feature type="domain" description="MYND-type" evidence="6">
    <location>
        <begin position="543"/>
        <end position="585"/>
    </location>
</feature>
<evidence type="ECO:0000259" key="6">
    <source>
        <dbReference type="PROSITE" id="PS50865"/>
    </source>
</evidence>
<dbReference type="Pfam" id="PF01753">
    <property type="entry name" value="zf-MYND"/>
    <property type="match status" value="1"/>
</dbReference>
<dbReference type="SUPFAM" id="SSF144232">
    <property type="entry name" value="HIT/MYND zinc finger-like"/>
    <property type="match status" value="1"/>
</dbReference>
<feature type="compositionally biased region" description="Pro residues" evidence="5">
    <location>
        <begin position="266"/>
        <end position="275"/>
    </location>
</feature>
<organism evidence="8 9">
    <name type="scientific">Micractinium conductrix</name>
    <dbReference type="NCBI Taxonomy" id="554055"/>
    <lineage>
        <taxon>Eukaryota</taxon>
        <taxon>Viridiplantae</taxon>
        <taxon>Chlorophyta</taxon>
        <taxon>core chlorophytes</taxon>
        <taxon>Trebouxiophyceae</taxon>
        <taxon>Chlorellales</taxon>
        <taxon>Chlorellaceae</taxon>
        <taxon>Chlorella clade</taxon>
        <taxon>Micractinium</taxon>
    </lineage>
</organism>
<feature type="region of interest" description="Disordered" evidence="5">
    <location>
        <begin position="772"/>
        <end position="864"/>
    </location>
</feature>
<proteinExistence type="predicted"/>
<dbReference type="EMBL" id="LHPF02000004">
    <property type="protein sequence ID" value="PSC74568.1"/>
    <property type="molecule type" value="Genomic_DNA"/>
</dbReference>
<feature type="region of interest" description="Disordered" evidence="5">
    <location>
        <begin position="1089"/>
        <end position="1266"/>
    </location>
</feature>
<feature type="compositionally biased region" description="Low complexity" evidence="5">
    <location>
        <begin position="971"/>
        <end position="997"/>
    </location>
</feature>
<dbReference type="Pfam" id="PF03110">
    <property type="entry name" value="SBP"/>
    <property type="match status" value="1"/>
</dbReference>
<dbReference type="GO" id="GO:0005634">
    <property type="term" value="C:nucleus"/>
    <property type="evidence" value="ECO:0007669"/>
    <property type="project" value="InterPro"/>
</dbReference>
<name>A0A2P6VKG4_9CHLO</name>
<evidence type="ECO:0000256" key="1">
    <source>
        <dbReference type="ARBA" id="ARBA00022723"/>
    </source>
</evidence>
<feature type="compositionally biased region" description="Polar residues" evidence="5">
    <location>
        <begin position="1126"/>
        <end position="1149"/>
    </location>
</feature>
<dbReference type="GO" id="GO:0003677">
    <property type="term" value="F:DNA binding"/>
    <property type="evidence" value="ECO:0007669"/>
    <property type="project" value="InterPro"/>
</dbReference>
<feature type="compositionally biased region" description="Low complexity" evidence="5">
    <location>
        <begin position="852"/>
        <end position="864"/>
    </location>
</feature>
<comment type="caution">
    <text evidence="8">The sequence shown here is derived from an EMBL/GenBank/DDBJ whole genome shotgun (WGS) entry which is preliminary data.</text>
</comment>
<dbReference type="SUPFAM" id="SSF103612">
    <property type="entry name" value="SBT domain"/>
    <property type="match status" value="1"/>
</dbReference>
<feature type="compositionally biased region" description="Low complexity" evidence="5">
    <location>
        <begin position="252"/>
        <end position="265"/>
    </location>
</feature>
<dbReference type="Gene3D" id="6.10.140.2220">
    <property type="match status" value="1"/>
</dbReference>